<evidence type="ECO:0008006" key="3">
    <source>
        <dbReference type="Google" id="ProtNLM"/>
    </source>
</evidence>
<dbReference type="Proteomes" id="UP000682403">
    <property type="component" value="Unassembled WGS sequence"/>
</dbReference>
<keyword evidence="2" id="KW-1185">Reference proteome</keyword>
<proteinExistence type="predicted"/>
<gene>
    <name evidence="1" type="ORF">J9317_15770</name>
</gene>
<protein>
    <recommendedName>
        <fullName evidence="3">PepSY domain-containing protein</fullName>
    </recommendedName>
</protein>
<name>A0ABS5LHH8_9BACI</name>
<accession>A0ABS5LHH8</accession>
<reference evidence="1 2" key="1">
    <citation type="submission" date="2021-04" db="EMBL/GenBank/DDBJ databases">
        <title>Metabacillus sp. strain KIGAM252 whole genome sequence.</title>
        <authorList>
            <person name="Seo M.-J."/>
            <person name="Cho E.-S."/>
            <person name="Hwang C.Y."/>
            <person name="Yoon D.J."/>
        </authorList>
    </citation>
    <scope>NUCLEOTIDE SEQUENCE [LARGE SCALE GENOMIC DNA]</scope>
    <source>
        <strain evidence="1 2">KIGAM252</strain>
    </source>
</reference>
<dbReference type="EMBL" id="JAGVRK010000001">
    <property type="protein sequence ID" value="MBS2970205.1"/>
    <property type="molecule type" value="Genomic_DNA"/>
</dbReference>
<comment type="caution">
    <text evidence="1">The sequence shown here is derived from an EMBL/GenBank/DDBJ whole genome shotgun (WGS) entry which is preliminary data.</text>
</comment>
<organism evidence="1 2">
    <name type="scientific">Metabacillus flavus</name>
    <dbReference type="NCBI Taxonomy" id="2823519"/>
    <lineage>
        <taxon>Bacteria</taxon>
        <taxon>Bacillati</taxon>
        <taxon>Bacillota</taxon>
        <taxon>Bacilli</taxon>
        <taxon>Bacillales</taxon>
        <taxon>Bacillaceae</taxon>
        <taxon>Metabacillus</taxon>
    </lineage>
</organism>
<evidence type="ECO:0000313" key="2">
    <source>
        <dbReference type="Proteomes" id="UP000682403"/>
    </source>
</evidence>
<dbReference type="RefSeq" id="WP_211560161.1">
    <property type="nucleotide sequence ID" value="NZ_JAGVRK010000001.1"/>
</dbReference>
<sequence>MKVAQAVLGLGLALFLIYEFFGDELINAAGFKSPIQHEVMADQEVTKDEALLLVVDFLERSGKGEAGAKFLVETKNGYICSASWFEDGTTASGNENVTYSVNRVTGDVKLIQK</sequence>
<evidence type="ECO:0000313" key="1">
    <source>
        <dbReference type="EMBL" id="MBS2970205.1"/>
    </source>
</evidence>